<evidence type="ECO:0000313" key="1">
    <source>
        <dbReference type="EMBL" id="TKX27378.1"/>
    </source>
</evidence>
<accession>A0A4U7B7D0</accession>
<protein>
    <submittedName>
        <fullName evidence="1">Uncharacterized protein</fullName>
    </submittedName>
</protein>
<reference evidence="1 2" key="1">
    <citation type="submission" date="2018-02" db="EMBL/GenBank/DDBJ databases">
        <title>Draft genome sequences of Elsinoe sp., causing black scab on jojoba.</title>
        <authorList>
            <person name="Stodart B."/>
            <person name="Jeffress S."/>
            <person name="Ash G."/>
            <person name="Arun Chinnappa K."/>
        </authorList>
    </citation>
    <scope>NUCLEOTIDE SEQUENCE [LARGE SCALE GENOMIC DNA]</scope>
    <source>
        <strain evidence="1 2">Hillstone_2</strain>
    </source>
</reference>
<dbReference type="AlphaFoldDB" id="A0A4U7B7D0"/>
<organism evidence="1 2">
    <name type="scientific">Elsinoe australis</name>
    <dbReference type="NCBI Taxonomy" id="40998"/>
    <lineage>
        <taxon>Eukaryota</taxon>
        <taxon>Fungi</taxon>
        <taxon>Dikarya</taxon>
        <taxon>Ascomycota</taxon>
        <taxon>Pezizomycotina</taxon>
        <taxon>Dothideomycetes</taxon>
        <taxon>Dothideomycetidae</taxon>
        <taxon>Myriangiales</taxon>
        <taxon>Elsinoaceae</taxon>
        <taxon>Elsinoe</taxon>
    </lineage>
</organism>
<name>A0A4U7B7D0_9PEZI</name>
<gene>
    <name evidence="1" type="ORF">C1H76_0215</name>
</gene>
<comment type="caution">
    <text evidence="1">The sequence shown here is derived from an EMBL/GenBank/DDBJ whole genome shotgun (WGS) entry which is preliminary data.</text>
</comment>
<dbReference type="Proteomes" id="UP000308133">
    <property type="component" value="Unassembled WGS sequence"/>
</dbReference>
<proteinExistence type="predicted"/>
<evidence type="ECO:0000313" key="2">
    <source>
        <dbReference type="Proteomes" id="UP000308133"/>
    </source>
</evidence>
<sequence>MIRSFKELVALPTADWNEPDVRACLEQNRPPPTDFLVKFWLWNPDKTNSKWSDDYTEARDAIYDVYKSECAKVGLDPLKAHQDDPDAFRTVRFAVENTIRTNKGRLGALFNDRWGDSPPKWWSAHAFTKNDRKVQPDPNCVFQKLLLYIKNHKNYAAKERGRRETMRKSGTTNASTLANTTFSMPAATSLDFPSRDASFERNTPASHPHLQEEGPMPNDFLSKPAAGPPCSGAHMTSNSTIPEDTRLSVIEVFENPLTKDLVVRPLKDVTVGSLVEVENIGLTNGMSIRRFERSCGYSLRLSGSSLYWIEPTGEHWASQISNDIDLTASKCRLHECRTESQTSSINLFIARSAALIDTASRDSEQPVPFW</sequence>
<dbReference type="EMBL" id="PTQR01000004">
    <property type="protein sequence ID" value="TKX27378.1"/>
    <property type="molecule type" value="Genomic_DNA"/>
</dbReference>